<feature type="transmembrane region" description="Helical" evidence="10">
    <location>
        <begin position="6"/>
        <end position="22"/>
    </location>
</feature>
<comment type="subcellular location">
    <subcellularLocation>
        <location evidence="1">Membrane</location>
        <topology evidence="1">Multi-pass membrane protein</topology>
    </subcellularLocation>
</comment>
<keyword evidence="9" id="KW-0807">Transducer</keyword>
<dbReference type="GO" id="GO:0004933">
    <property type="term" value="F:mating-type a-factor pheromone receptor activity"/>
    <property type="evidence" value="ECO:0007669"/>
    <property type="project" value="InterPro"/>
</dbReference>
<organism evidence="11 12">
    <name type="scientific">Rhizoctonia solani</name>
    <dbReference type="NCBI Taxonomy" id="456999"/>
    <lineage>
        <taxon>Eukaryota</taxon>
        <taxon>Fungi</taxon>
        <taxon>Dikarya</taxon>
        <taxon>Basidiomycota</taxon>
        <taxon>Agaricomycotina</taxon>
        <taxon>Agaricomycetes</taxon>
        <taxon>Cantharellales</taxon>
        <taxon>Ceratobasidiaceae</taxon>
        <taxon>Rhizoctonia</taxon>
    </lineage>
</organism>
<evidence type="ECO:0000256" key="5">
    <source>
        <dbReference type="ARBA" id="ARBA00022989"/>
    </source>
</evidence>
<dbReference type="GO" id="GO:0005886">
    <property type="term" value="C:plasma membrane"/>
    <property type="evidence" value="ECO:0007669"/>
    <property type="project" value="TreeGrafter"/>
</dbReference>
<feature type="transmembrane region" description="Helical" evidence="10">
    <location>
        <begin position="150"/>
        <end position="180"/>
    </location>
</feature>
<evidence type="ECO:0000313" key="11">
    <source>
        <dbReference type="EMBL" id="CAE6491382.1"/>
    </source>
</evidence>
<evidence type="ECO:0008006" key="13">
    <source>
        <dbReference type="Google" id="ProtNLM"/>
    </source>
</evidence>
<dbReference type="EMBL" id="CAJMWT010004502">
    <property type="protein sequence ID" value="CAE6491382.1"/>
    <property type="molecule type" value="Genomic_DNA"/>
</dbReference>
<proteinExistence type="inferred from homology"/>
<evidence type="ECO:0000256" key="8">
    <source>
        <dbReference type="ARBA" id="ARBA00023170"/>
    </source>
</evidence>
<feature type="transmembrane region" description="Helical" evidence="10">
    <location>
        <begin position="201"/>
        <end position="229"/>
    </location>
</feature>
<dbReference type="InterPro" id="IPR001499">
    <property type="entry name" value="GPCR_STE3"/>
</dbReference>
<feature type="transmembrane region" description="Helical" evidence="10">
    <location>
        <begin position="110"/>
        <end position="130"/>
    </location>
</feature>
<keyword evidence="7 10" id="KW-0472">Membrane</keyword>
<evidence type="ECO:0000256" key="9">
    <source>
        <dbReference type="ARBA" id="ARBA00023224"/>
    </source>
</evidence>
<evidence type="ECO:0000256" key="10">
    <source>
        <dbReference type="SAM" id="Phobius"/>
    </source>
</evidence>
<dbReference type="CDD" id="cd14966">
    <property type="entry name" value="7tmD_STE3"/>
    <property type="match status" value="1"/>
</dbReference>
<feature type="transmembrane region" description="Helical" evidence="10">
    <location>
        <begin position="34"/>
        <end position="53"/>
    </location>
</feature>
<protein>
    <recommendedName>
        <fullName evidence="13">Pheromone B beta 1 receptor [Schizophyllum commune]</fullName>
    </recommendedName>
</protein>
<accession>A0A8H3H8Q0</accession>
<keyword evidence="3" id="KW-0589">Pheromone response</keyword>
<keyword evidence="4 10" id="KW-0812">Transmembrane</keyword>
<dbReference type="PANTHER" id="PTHR28097:SF1">
    <property type="entry name" value="PHEROMONE A FACTOR RECEPTOR"/>
    <property type="match status" value="1"/>
</dbReference>
<dbReference type="AlphaFoldDB" id="A0A8H3H8Q0"/>
<evidence type="ECO:0000256" key="7">
    <source>
        <dbReference type="ARBA" id="ARBA00023136"/>
    </source>
</evidence>
<feature type="transmembrane region" description="Helical" evidence="10">
    <location>
        <begin position="260"/>
        <end position="286"/>
    </location>
</feature>
<dbReference type="Proteomes" id="UP000663843">
    <property type="component" value="Unassembled WGS sequence"/>
</dbReference>
<gene>
    <name evidence="11" type="ORF">RDB_LOCUS129833</name>
</gene>
<evidence type="ECO:0000313" key="12">
    <source>
        <dbReference type="Proteomes" id="UP000663843"/>
    </source>
</evidence>
<dbReference type="InterPro" id="IPR001546">
    <property type="entry name" value="GPCR_Pheromne_A_rcpt"/>
</dbReference>
<comment type="similarity">
    <text evidence="2">Belongs to the G-protein coupled receptor 4 family.</text>
</comment>
<dbReference type="PANTHER" id="PTHR28097">
    <property type="entry name" value="PHEROMONE A FACTOR RECEPTOR"/>
    <property type="match status" value="1"/>
</dbReference>
<keyword evidence="6" id="KW-0297">G-protein coupled receptor</keyword>
<comment type="caution">
    <text evidence="11">The sequence shown here is derived from an EMBL/GenBank/DDBJ whole genome shotgun (WGS) entry which is preliminary data.</text>
</comment>
<sequence>MRPELTVVSFICTFLVLIPLPWHWRARNIPTLSLIFWLTAVNFPRAISTIIWAGNTKDSAPVWCDIVTRLHMGANWGFGTSTIPLCRYLARVSSPYHQAENAKERRRRMIFEIVMCGVVPLIGVALYYVVQNHRYDIYEDFGCFPAFRPTAVAMFIVNVPPVIFALIMLIYTAIALRWFIQRRTQFQASLQSNNSGLTMSRYLRLVLFSVTLMLAGMAMTTFVLVTNVISLNFEPWVSWEFVHADWNNIDQFARDLVPEAYWSSILLVWYLVPITSVIFFAFFGYVGELKVEYMGYFDFIKTRVLRIKRRPQPVLPTSTPTVVELQSGTSQILHKSDHSSEV</sequence>
<dbReference type="PRINTS" id="PR00900">
    <property type="entry name" value="PHEROMONEAR"/>
</dbReference>
<evidence type="ECO:0000256" key="1">
    <source>
        <dbReference type="ARBA" id="ARBA00004141"/>
    </source>
</evidence>
<keyword evidence="8" id="KW-0675">Receptor</keyword>
<dbReference type="Pfam" id="PF02076">
    <property type="entry name" value="STE3"/>
    <property type="match status" value="1"/>
</dbReference>
<name>A0A8H3H8Q0_9AGAM</name>
<dbReference type="PRINTS" id="PR00899">
    <property type="entry name" value="GPCRSTE3"/>
</dbReference>
<evidence type="ECO:0000256" key="6">
    <source>
        <dbReference type="ARBA" id="ARBA00023040"/>
    </source>
</evidence>
<reference evidence="11" key="1">
    <citation type="submission" date="2021-01" db="EMBL/GenBank/DDBJ databases">
        <authorList>
            <person name="Kaushik A."/>
        </authorList>
    </citation>
    <scope>NUCLEOTIDE SEQUENCE</scope>
    <source>
        <strain evidence="11">AG2-2IIIB</strain>
    </source>
</reference>
<dbReference type="GO" id="GO:0000750">
    <property type="term" value="P:pheromone-dependent signal transduction involved in conjugation with cellular fusion"/>
    <property type="evidence" value="ECO:0007669"/>
    <property type="project" value="TreeGrafter"/>
</dbReference>
<evidence type="ECO:0000256" key="2">
    <source>
        <dbReference type="ARBA" id="ARBA00011085"/>
    </source>
</evidence>
<keyword evidence="5 10" id="KW-1133">Transmembrane helix</keyword>
<evidence type="ECO:0000256" key="4">
    <source>
        <dbReference type="ARBA" id="ARBA00022692"/>
    </source>
</evidence>
<dbReference type="Gene3D" id="1.20.1070.10">
    <property type="entry name" value="Rhodopsin 7-helix transmembrane proteins"/>
    <property type="match status" value="1"/>
</dbReference>
<evidence type="ECO:0000256" key="3">
    <source>
        <dbReference type="ARBA" id="ARBA00022507"/>
    </source>
</evidence>